<dbReference type="RefSeq" id="WP_108004145.1">
    <property type="nucleotide sequence ID" value="NZ_JBHEEX010000010.1"/>
</dbReference>
<sequence length="136" mass="15031">MQNEVTGKTITLYEAIGGDTGVRTLTSRFYALMDTLPEAAACRAIHPADLSGSEEKLYEYLTGWLGGPPLYTDKHGHPMLRRRHFVAPIGAAERDGWLVCFTRALEETVASAQLRAIILEPVARLAHHMVNQQQDG</sequence>
<dbReference type="GO" id="GO:0005344">
    <property type="term" value="F:oxygen carrier activity"/>
    <property type="evidence" value="ECO:0007669"/>
    <property type="project" value="InterPro"/>
</dbReference>
<comment type="caution">
    <text evidence="7">The sequence shown here is derived from an EMBL/GenBank/DDBJ whole genome shotgun (WGS) entry which is preliminary data.</text>
</comment>
<dbReference type="GO" id="GO:0019825">
    <property type="term" value="F:oxygen binding"/>
    <property type="evidence" value="ECO:0007669"/>
    <property type="project" value="InterPro"/>
</dbReference>
<accession>A0A2T5B1D2</accession>
<dbReference type="InterPro" id="IPR009050">
    <property type="entry name" value="Globin-like_sf"/>
</dbReference>
<dbReference type="PANTHER" id="PTHR47366:SF1">
    <property type="entry name" value="TWO-ON-TWO HEMOGLOBIN-3"/>
    <property type="match status" value="1"/>
</dbReference>
<keyword evidence="8" id="KW-1185">Reference proteome</keyword>
<dbReference type="EMBL" id="PZZZ01000007">
    <property type="protein sequence ID" value="PTM92780.1"/>
    <property type="molecule type" value="Genomic_DNA"/>
</dbReference>
<keyword evidence="3" id="KW-0479">Metal-binding</keyword>
<dbReference type="PANTHER" id="PTHR47366">
    <property type="entry name" value="TWO-ON-TWO HEMOGLOBIN-3"/>
    <property type="match status" value="1"/>
</dbReference>
<dbReference type="SUPFAM" id="SSF46458">
    <property type="entry name" value="Globin-like"/>
    <property type="match status" value="1"/>
</dbReference>
<dbReference type="InterPro" id="IPR001486">
    <property type="entry name" value="Hemoglobin_trunc"/>
</dbReference>
<dbReference type="CDD" id="cd14773">
    <property type="entry name" value="TrHb2_PhHbO-like_O"/>
    <property type="match status" value="1"/>
</dbReference>
<evidence type="ECO:0000313" key="8">
    <source>
        <dbReference type="Proteomes" id="UP000241247"/>
    </source>
</evidence>
<reference evidence="7 8" key="1">
    <citation type="submission" date="2018-04" db="EMBL/GenBank/DDBJ databases">
        <title>Genomic Encyclopedia of Type Strains, Phase IV (KMG-IV): sequencing the most valuable type-strain genomes for metagenomic binning, comparative biology and taxonomic classification.</title>
        <authorList>
            <person name="Goeker M."/>
        </authorList>
    </citation>
    <scope>NUCLEOTIDE SEQUENCE [LARGE SCALE GENOMIC DNA]</scope>
    <source>
        <strain evidence="7 8">DSM 7138</strain>
    </source>
</reference>
<dbReference type="AlphaFoldDB" id="A0A2T5B1D2"/>
<feature type="binding site" description="distal binding residue" evidence="6">
    <location>
        <position position="127"/>
    </location>
    <ligand>
        <name>heme</name>
        <dbReference type="ChEBI" id="CHEBI:30413"/>
    </ligand>
    <ligandPart>
        <name>Fe</name>
        <dbReference type="ChEBI" id="CHEBI:18248"/>
    </ligandPart>
</feature>
<gene>
    <name evidence="7" type="ORF">C7449_107194</name>
</gene>
<organism evidence="7 8">
    <name type="scientific">Mycoplana dimorpha</name>
    <dbReference type="NCBI Taxonomy" id="28320"/>
    <lineage>
        <taxon>Bacteria</taxon>
        <taxon>Pseudomonadati</taxon>
        <taxon>Pseudomonadota</taxon>
        <taxon>Alphaproteobacteria</taxon>
        <taxon>Hyphomicrobiales</taxon>
        <taxon>Rhizobiaceae</taxon>
        <taxon>Mycoplana</taxon>
    </lineage>
</organism>
<keyword evidence="4" id="KW-0408">Iron</keyword>
<evidence type="ECO:0000313" key="7">
    <source>
        <dbReference type="EMBL" id="PTM92780.1"/>
    </source>
</evidence>
<evidence type="ECO:0000256" key="4">
    <source>
        <dbReference type="ARBA" id="ARBA00023004"/>
    </source>
</evidence>
<dbReference type="Pfam" id="PF01152">
    <property type="entry name" value="Bac_globin"/>
    <property type="match status" value="1"/>
</dbReference>
<dbReference type="InterPro" id="IPR044203">
    <property type="entry name" value="GlbO/GLB3-like"/>
</dbReference>
<evidence type="ECO:0000256" key="1">
    <source>
        <dbReference type="ARBA" id="ARBA00022448"/>
    </source>
</evidence>
<protein>
    <submittedName>
        <fullName evidence="7">Hemoglobin</fullName>
    </submittedName>
</protein>
<evidence type="ECO:0000256" key="5">
    <source>
        <dbReference type="ARBA" id="ARBA00034496"/>
    </source>
</evidence>
<proteinExistence type="inferred from homology"/>
<keyword evidence="1" id="KW-0813">Transport</keyword>
<evidence type="ECO:0000256" key="2">
    <source>
        <dbReference type="ARBA" id="ARBA00022617"/>
    </source>
</evidence>
<dbReference type="InterPro" id="IPR012292">
    <property type="entry name" value="Globin/Proto"/>
</dbReference>
<dbReference type="GO" id="GO:0020037">
    <property type="term" value="F:heme binding"/>
    <property type="evidence" value="ECO:0007669"/>
    <property type="project" value="InterPro"/>
</dbReference>
<dbReference type="Proteomes" id="UP000241247">
    <property type="component" value="Unassembled WGS sequence"/>
</dbReference>
<dbReference type="GO" id="GO:0046872">
    <property type="term" value="F:metal ion binding"/>
    <property type="evidence" value="ECO:0007669"/>
    <property type="project" value="UniProtKB-KW"/>
</dbReference>
<comment type="similarity">
    <text evidence="5">Belongs to the truncated hemoglobin family. Group II subfamily.</text>
</comment>
<name>A0A2T5B1D2_MYCDI</name>
<keyword evidence="2 6" id="KW-0349">Heme</keyword>
<evidence type="ECO:0000256" key="6">
    <source>
        <dbReference type="PIRSR" id="PIRSR601486-1"/>
    </source>
</evidence>
<evidence type="ECO:0000256" key="3">
    <source>
        <dbReference type="ARBA" id="ARBA00022723"/>
    </source>
</evidence>
<dbReference type="OrthoDB" id="9790913at2"/>
<dbReference type="Gene3D" id="1.10.490.10">
    <property type="entry name" value="Globins"/>
    <property type="match status" value="1"/>
</dbReference>